<feature type="signal peptide" evidence="2">
    <location>
        <begin position="1"/>
        <end position="25"/>
    </location>
</feature>
<feature type="chain" id="PRO_5002500006" evidence="2">
    <location>
        <begin position="26"/>
        <end position="56"/>
    </location>
</feature>
<evidence type="ECO:0000256" key="1">
    <source>
        <dbReference type="SAM" id="MobiDB-lite"/>
    </source>
</evidence>
<feature type="compositionally biased region" description="Basic and acidic residues" evidence="1">
    <location>
        <begin position="27"/>
        <end position="56"/>
    </location>
</feature>
<name>A0A0F6AQK4_BRUA1</name>
<dbReference type="HOGENOM" id="CLU_3005181_0_0_5"/>
<evidence type="ECO:0000313" key="4">
    <source>
        <dbReference type="Proteomes" id="UP000002565"/>
    </source>
</evidence>
<evidence type="ECO:0000313" key="3">
    <source>
        <dbReference type="EMBL" id="ACD72417.1"/>
    </source>
</evidence>
<dbReference type="Proteomes" id="UP000002565">
    <property type="component" value="Chromosome 1"/>
</dbReference>
<dbReference type="KEGG" id="bmc:BAbS19_I08960"/>
<evidence type="ECO:0000256" key="2">
    <source>
        <dbReference type="SAM" id="SignalP"/>
    </source>
</evidence>
<feature type="region of interest" description="Disordered" evidence="1">
    <location>
        <begin position="23"/>
        <end position="56"/>
    </location>
</feature>
<gene>
    <name evidence="3" type="ordered locus">BAbS19_I08960</name>
</gene>
<reference evidence="3 4" key="1">
    <citation type="journal article" date="2008" name="PLoS ONE">
        <title>Genome sequence of Brucella abortus vaccine strain S19 compared to virulent strains yields candidate virulence genes.</title>
        <authorList>
            <person name="Crasta O.R."/>
            <person name="Folkerts O."/>
            <person name="Fei Z."/>
            <person name="Mane S.P."/>
            <person name="Evans C."/>
            <person name="Martino-Catt S."/>
            <person name="Bricker B."/>
            <person name="Yu G."/>
            <person name="Du L."/>
            <person name="Sobral B.W."/>
        </authorList>
    </citation>
    <scope>NUCLEOTIDE SEQUENCE [LARGE SCALE GENOMIC DNA]</scope>
    <source>
        <strain evidence="3 4">S19</strain>
    </source>
</reference>
<organism evidence="3 4">
    <name type="scientific">Brucella abortus (strain S19)</name>
    <dbReference type="NCBI Taxonomy" id="430066"/>
    <lineage>
        <taxon>Bacteria</taxon>
        <taxon>Pseudomonadati</taxon>
        <taxon>Pseudomonadota</taxon>
        <taxon>Alphaproteobacteria</taxon>
        <taxon>Hyphomicrobiales</taxon>
        <taxon>Brucellaceae</taxon>
        <taxon>Brucella/Ochrobactrum group</taxon>
        <taxon>Brucella</taxon>
    </lineage>
</organism>
<protein>
    <submittedName>
        <fullName evidence="3">Uncharacterized protein</fullName>
    </submittedName>
</protein>
<dbReference type="AlphaFoldDB" id="A0A0F6AQK4"/>
<accession>A0A0F6AQK4</accession>
<dbReference type="EMBL" id="CP000887">
    <property type="protein sequence ID" value="ACD72417.1"/>
    <property type="molecule type" value="Genomic_DNA"/>
</dbReference>
<sequence>MSNDRIKPLVLVAFATFLAASVAQAQDKPKEPAAKNEPARSEQKADPVKPVEETKP</sequence>
<keyword evidence="2" id="KW-0732">Signal</keyword>
<proteinExistence type="predicted"/>